<feature type="transmembrane region" description="Helical" evidence="1">
    <location>
        <begin position="70"/>
        <end position="91"/>
    </location>
</feature>
<evidence type="ECO:0000313" key="3">
    <source>
        <dbReference type="Proteomes" id="UP000828390"/>
    </source>
</evidence>
<keyword evidence="3" id="KW-1185">Reference proteome</keyword>
<keyword evidence="1" id="KW-0472">Membrane</keyword>
<keyword evidence="1" id="KW-1133">Transmembrane helix</keyword>
<sequence length="166" mass="19430">MGVILRVIYCGHSRLLVMNDGVILRVIYCGHIIYLMDDGVILRVIYLMNDGLILRVIYCGHSRLSEMNDGAIFSVIYCGHIRLLFTTYFFFPGWHRRINGFYVLAETHALTRVHRKIFKEVHGRLFEIWEKYEDDDMTTTQLLRACSHINELGPSTTQDDIHDEDF</sequence>
<name>A0A9D4IXY9_DREPO</name>
<reference evidence="2" key="2">
    <citation type="submission" date="2020-11" db="EMBL/GenBank/DDBJ databases">
        <authorList>
            <person name="McCartney M.A."/>
            <person name="Auch B."/>
            <person name="Kono T."/>
            <person name="Mallez S."/>
            <person name="Becker A."/>
            <person name="Gohl D.M."/>
            <person name="Silverstein K.A.T."/>
            <person name="Koren S."/>
            <person name="Bechman K.B."/>
            <person name="Herman A."/>
            <person name="Abrahante J.E."/>
            <person name="Garbe J."/>
        </authorList>
    </citation>
    <scope>NUCLEOTIDE SEQUENCE</scope>
    <source>
        <strain evidence="2">Duluth1</strain>
        <tissue evidence="2">Whole animal</tissue>
    </source>
</reference>
<feature type="transmembrane region" description="Helical" evidence="1">
    <location>
        <begin position="15"/>
        <end position="34"/>
    </location>
</feature>
<dbReference type="Proteomes" id="UP000828390">
    <property type="component" value="Unassembled WGS sequence"/>
</dbReference>
<accession>A0A9D4IXY9</accession>
<organism evidence="2 3">
    <name type="scientific">Dreissena polymorpha</name>
    <name type="common">Zebra mussel</name>
    <name type="synonym">Mytilus polymorpha</name>
    <dbReference type="NCBI Taxonomy" id="45954"/>
    <lineage>
        <taxon>Eukaryota</taxon>
        <taxon>Metazoa</taxon>
        <taxon>Spiralia</taxon>
        <taxon>Lophotrochozoa</taxon>
        <taxon>Mollusca</taxon>
        <taxon>Bivalvia</taxon>
        <taxon>Autobranchia</taxon>
        <taxon>Heteroconchia</taxon>
        <taxon>Euheterodonta</taxon>
        <taxon>Imparidentia</taxon>
        <taxon>Neoheterodontei</taxon>
        <taxon>Myida</taxon>
        <taxon>Dreissenoidea</taxon>
        <taxon>Dreissenidae</taxon>
        <taxon>Dreissena</taxon>
    </lineage>
</organism>
<comment type="caution">
    <text evidence="2">The sequence shown here is derived from an EMBL/GenBank/DDBJ whole genome shotgun (WGS) entry which is preliminary data.</text>
</comment>
<evidence type="ECO:0000256" key="1">
    <source>
        <dbReference type="SAM" id="Phobius"/>
    </source>
</evidence>
<gene>
    <name evidence="2" type="ORF">DPMN_145907</name>
</gene>
<evidence type="ECO:0000313" key="2">
    <source>
        <dbReference type="EMBL" id="KAH3792411.1"/>
    </source>
</evidence>
<keyword evidence="1" id="KW-0812">Transmembrane</keyword>
<feature type="transmembrane region" description="Helical" evidence="1">
    <location>
        <begin position="40"/>
        <end position="58"/>
    </location>
</feature>
<reference evidence="2" key="1">
    <citation type="journal article" date="2019" name="bioRxiv">
        <title>The Genome of the Zebra Mussel, Dreissena polymorpha: A Resource for Invasive Species Research.</title>
        <authorList>
            <person name="McCartney M.A."/>
            <person name="Auch B."/>
            <person name="Kono T."/>
            <person name="Mallez S."/>
            <person name="Zhang Y."/>
            <person name="Obille A."/>
            <person name="Becker A."/>
            <person name="Abrahante J.E."/>
            <person name="Garbe J."/>
            <person name="Badalamenti J.P."/>
            <person name="Herman A."/>
            <person name="Mangelson H."/>
            <person name="Liachko I."/>
            <person name="Sullivan S."/>
            <person name="Sone E.D."/>
            <person name="Koren S."/>
            <person name="Silverstein K.A.T."/>
            <person name="Beckman K.B."/>
            <person name="Gohl D.M."/>
        </authorList>
    </citation>
    <scope>NUCLEOTIDE SEQUENCE</scope>
    <source>
        <strain evidence="2">Duluth1</strain>
        <tissue evidence="2">Whole animal</tissue>
    </source>
</reference>
<proteinExistence type="predicted"/>
<protein>
    <submittedName>
        <fullName evidence="2">Uncharacterized protein</fullName>
    </submittedName>
</protein>
<dbReference type="EMBL" id="JAIWYP010000007">
    <property type="protein sequence ID" value="KAH3792411.1"/>
    <property type="molecule type" value="Genomic_DNA"/>
</dbReference>
<dbReference type="AlphaFoldDB" id="A0A9D4IXY9"/>